<sequence>MLHIIIYQKMKLQLAHFQMPYNQYPQKLSQVNYNQYEMLFQEYLIMNSNKQIWIKLKQKTAVSAGFDAFPTITLIFIVSYSVRKSIIRSNQITIWIIIILCDNYKALIKEYKEIYNN</sequence>
<proteinExistence type="predicted"/>
<feature type="transmembrane region" description="Helical" evidence="1">
    <location>
        <begin position="60"/>
        <end position="80"/>
    </location>
</feature>
<dbReference type="EMBL" id="CAJJDN010000066">
    <property type="protein sequence ID" value="CAD8096622.1"/>
    <property type="molecule type" value="Genomic_DNA"/>
</dbReference>
<accession>A0A8S1NW61</accession>
<keyword evidence="1" id="KW-0472">Membrane</keyword>
<organism evidence="2 3">
    <name type="scientific">Paramecium sonneborni</name>
    <dbReference type="NCBI Taxonomy" id="65129"/>
    <lineage>
        <taxon>Eukaryota</taxon>
        <taxon>Sar</taxon>
        <taxon>Alveolata</taxon>
        <taxon>Ciliophora</taxon>
        <taxon>Intramacronucleata</taxon>
        <taxon>Oligohymenophorea</taxon>
        <taxon>Peniculida</taxon>
        <taxon>Parameciidae</taxon>
        <taxon>Paramecium</taxon>
    </lineage>
</organism>
<evidence type="ECO:0008006" key="4">
    <source>
        <dbReference type="Google" id="ProtNLM"/>
    </source>
</evidence>
<dbReference type="AlphaFoldDB" id="A0A8S1NW61"/>
<evidence type="ECO:0000313" key="2">
    <source>
        <dbReference type="EMBL" id="CAD8096622.1"/>
    </source>
</evidence>
<keyword evidence="1" id="KW-0812">Transmembrane</keyword>
<gene>
    <name evidence="2" type="ORF">PSON_ATCC_30995.1.T0660272</name>
</gene>
<dbReference type="Proteomes" id="UP000692954">
    <property type="component" value="Unassembled WGS sequence"/>
</dbReference>
<keyword evidence="3" id="KW-1185">Reference proteome</keyword>
<evidence type="ECO:0000313" key="3">
    <source>
        <dbReference type="Proteomes" id="UP000692954"/>
    </source>
</evidence>
<evidence type="ECO:0000256" key="1">
    <source>
        <dbReference type="SAM" id="Phobius"/>
    </source>
</evidence>
<comment type="caution">
    <text evidence="2">The sequence shown here is derived from an EMBL/GenBank/DDBJ whole genome shotgun (WGS) entry which is preliminary data.</text>
</comment>
<reference evidence="2" key="1">
    <citation type="submission" date="2021-01" db="EMBL/GenBank/DDBJ databases">
        <authorList>
            <consortium name="Genoscope - CEA"/>
            <person name="William W."/>
        </authorList>
    </citation>
    <scope>NUCLEOTIDE SEQUENCE</scope>
</reference>
<name>A0A8S1NW61_9CILI</name>
<keyword evidence="1" id="KW-1133">Transmembrane helix</keyword>
<protein>
    <recommendedName>
        <fullName evidence="4">Transmembrane protein</fullName>
    </recommendedName>
</protein>